<dbReference type="AlphaFoldDB" id="A0A316D803"/>
<reference evidence="6 7" key="1">
    <citation type="submission" date="2018-05" db="EMBL/GenBank/DDBJ databases">
        <title>Genomic Encyclopedia of Type Strains, Phase IV (KMG-IV): sequencing the most valuable type-strain genomes for metagenomic binning, comparative biology and taxonomic classification.</title>
        <authorList>
            <person name="Goeker M."/>
        </authorList>
    </citation>
    <scope>NUCLEOTIDE SEQUENCE [LARGE SCALE GENOMIC DNA]</scope>
    <source>
        <strain evidence="6 7">DSM 18773</strain>
    </source>
</reference>
<evidence type="ECO:0000256" key="2">
    <source>
        <dbReference type="ARBA" id="ARBA00022771"/>
    </source>
</evidence>
<dbReference type="RefSeq" id="WP_170119437.1">
    <property type="nucleotide sequence ID" value="NZ_QGGL01000009.1"/>
</dbReference>
<dbReference type="InterPro" id="IPR000962">
    <property type="entry name" value="Znf_DskA_TraR"/>
</dbReference>
<dbReference type="SUPFAM" id="SSF109635">
    <property type="entry name" value="DnaK suppressor protein DksA, alpha-hairpin domain"/>
    <property type="match status" value="1"/>
</dbReference>
<dbReference type="NCBIfam" id="TIGR02890">
    <property type="entry name" value="bacill_yteA"/>
    <property type="match status" value="1"/>
</dbReference>
<proteinExistence type="predicted"/>
<protein>
    <submittedName>
        <fullName evidence="6">TraR/DksA family transcriptional regulator</fullName>
    </submittedName>
</protein>
<name>A0A316D803_9BACL</name>
<dbReference type="Proteomes" id="UP000245634">
    <property type="component" value="Unassembled WGS sequence"/>
</dbReference>
<dbReference type="Gene3D" id="1.20.120.910">
    <property type="entry name" value="DksA, coiled-coil domain"/>
    <property type="match status" value="1"/>
</dbReference>
<evidence type="ECO:0000313" key="7">
    <source>
        <dbReference type="Proteomes" id="UP000245634"/>
    </source>
</evidence>
<feature type="zinc finger region" description="dksA C4-type" evidence="4">
    <location>
        <begin position="92"/>
        <end position="116"/>
    </location>
</feature>
<evidence type="ECO:0000313" key="6">
    <source>
        <dbReference type="EMBL" id="PWK12869.1"/>
    </source>
</evidence>
<keyword evidence="1" id="KW-0479">Metal-binding</keyword>
<organism evidence="6 7">
    <name type="scientific">Tumebacillus permanentifrigoris</name>
    <dbReference type="NCBI Taxonomy" id="378543"/>
    <lineage>
        <taxon>Bacteria</taxon>
        <taxon>Bacillati</taxon>
        <taxon>Bacillota</taxon>
        <taxon>Bacilli</taxon>
        <taxon>Bacillales</taxon>
        <taxon>Alicyclobacillaceae</taxon>
        <taxon>Tumebacillus</taxon>
    </lineage>
</organism>
<keyword evidence="2" id="KW-0863">Zinc-finger</keyword>
<comment type="caution">
    <text evidence="6">The sequence shown here is derived from an EMBL/GenBank/DDBJ whole genome shotgun (WGS) entry which is preliminary data.</text>
</comment>
<feature type="domain" description="Zinc finger DksA/TraR C4-type" evidence="5">
    <location>
        <begin position="87"/>
        <end position="119"/>
    </location>
</feature>
<dbReference type="SUPFAM" id="SSF57716">
    <property type="entry name" value="Glucocorticoid receptor-like (DNA-binding domain)"/>
    <property type="match status" value="1"/>
</dbReference>
<dbReference type="GO" id="GO:0008270">
    <property type="term" value="F:zinc ion binding"/>
    <property type="evidence" value="ECO:0007669"/>
    <property type="project" value="UniProtKB-KW"/>
</dbReference>
<dbReference type="PROSITE" id="PS51128">
    <property type="entry name" value="ZF_DKSA_2"/>
    <property type="match status" value="1"/>
</dbReference>
<evidence type="ECO:0000256" key="1">
    <source>
        <dbReference type="ARBA" id="ARBA00022723"/>
    </source>
</evidence>
<dbReference type="PANTHER" id="PTHR33823">
    <property type="entry name" value="RNA POLYMERASE-BINDING TRANSCRIPTION FACTOR DKSA-RELATED"/>
    <property type="match status" value="1"/>
</dbReference>
<dbReference type="InterPro" id="IPR037187">
    <property type="entry name" value="DnaK_N"/>
</dbReference>
<evidence type="ECO:0000259" key="5">
    <source>
        <dbReference type="Pfam" id="PF01258"/>
    </source>
</evidence>
<evidence type="ECO:0000256" key="4">
    <source>
        <dbReference type="PROSITE-ProRule" id="PRU00510"/>
    </source>
</evidence>
<gene>
    <name evidence="6" type="ORF">C7459_109231</name>
</gene>
<accession>A0A316D803</accession>
<dbReference type="EMBL" id="QGGL01000009">
    <property type="protein sequence ID" value="PWK12869.1"/>
    <property type="molecule type" value="Genomic_DNA"/>
</dbReference>
<dbReference type="Pfam" id="PF01258">
    <property type="entry name" value="zf-dskA_traR"/>
    <property type="match status" value="1"/>
</dbReference>
<keyword evidence="3" id="KW-0862">Zinc</keyword>
<evidence type="ECO:0000256" key="3">
    <source>
        <dbReference type="ARBA" id="ARBA00022833"/>
    </source>
</evidence>
<sequence length="238" mass="27135">MTLTQTQLQKLRSSLEEELTELRDMMDDRFGMGESQETMTDELSFYDNHPADLGSETFERGKDLALREHHSIRLNEVDAAIERMEDGTYGTCVHCNQEIPFARLEVEPAAEFCVDCQEQADAREVQANRPVEENFLFPGFGRSDMDENDEDYNGFDGEDAWQAVARYGTASGNDDNPFFMGNETNHMYIEADERIGYVEDLEGFLIADINGNPIEPGFIRNEPYRRAFEEAGDGGEMY</sequence>
<keyword evidence="7" id="KW-1185">Reference proteome</keyword>
<dbReference type="PANTHER" id="PTHR33823:SF4">
    <property type="entry name" value="GENERAL STRESS PROTEIN 16O"/>
    <property type="match status" value="1"/>
</dbReference>
<dbReference type="InterPro" id="IPR014240">
    <property type="entry name" value="YteA"/>
</dbReference>